<evidence type="ECO:0000256" key="1">
    <source>
        <dbReference type="SAM" id="MobiDB-lite"/>
    </source>
</evidence>
<dbReference type="EMBL" id="BAABGA010000124">
    <property type="protein sequence ID" value="GAA4473700.1"/>
    <property type="molecule type" value="Genomic_DNA"/>
</dbReference>
<feature type="region of interest" description="Disordered" evidence="1">
    <location>
        <begin position="1"/>
        <end position="26"/>
    </location>
</feature>
<feature type="compositionally biased region" description="Basic and acidic residues" evidence="1">
    <location>
        <begin position="8"/>
        <end position="25"/>
    </location>
</feature>
<comment type="caution">
    <text evidence="2">The sequence shown here is derived from an EMBL/GenBank/DDBJ whole genome shotgun (WGS) entry which is preliminary data.</text>
</comment>
<reference evidence="3" key="1">
    <citation type="journal article" date="2019" name="Int. J. Syst. Evol. Microbiol.">
        <title>The Global Catalogue of Microorganisms (GCM) 10K type strain sequencing project: providing services to taxonomists for standard genome sequencing and annotation.</title>
        <authorList>
            <consortium name="The Broad Institute Genomics Platform"/>
            <consortium name="The Broad Institute Genome Sequencing Center for Infectious Disease"/>
            <person name="Wu L."/>
            <person name="Ma J."/>
        </authorList>
    </citation>
    <scope>NUCLEOTIDE SEQUENCE [LARGE SCALE GENOMIC DNA]</scope>
    <source>
        <strain evidence="3">JCM 17759</strain>
    </source>
</reference>
<dbReference type="Proteomes" id="UP001500840">
    <property type="component" value="Unassembled WGS sequence"/>
</dbReference>
<accession>A0ABP8NXT0</accession>
<organism evidence="2 3">
    <name type="scientific">Novipirellula rosea</name>
    <dbReference type="NCBI Taxonomy" id="1031540"/>
    <lineage>
        <taxon>Bacteria</taxon>
        <taxon>Pseudomonadati</taxon>
        <taxon>Planctomycetota</taxon>
        <taxon>Planctomycetia</taxon>
        <taxon>Pirellulales</taxon>
        <taxon>Pirellulaceae</taxon>
        <taxon>Novipirellula</taxon>
    </lineage>
</organism>
<protein>
    <submittedName>
        <fullName evidence="2">Uncharacterized protein</fullName>
    </submittedName>
</protein>
<sequence>MPAGNAGDSKETAGVKPEEGGDDVKSSWPLCLGLHTSYNGTDRRKQYREVEQILETVPQFGLQAATRLHEAGIASNRRSAYCGECVPEPCTHRPSSHESWEGPKSPS</sequence>
<name>A0ABP8NXT0_9BACT</name>
<evidence type="ECO:0000313" key="2">
    <source>
        <dbReference type="EMBL" id="GAA4473700.1"/>
    </source>
</evidence>
<keyword evidence="3" id="KW-1185">Reference proteome</keyword>
<evidence type="ECO:0000313" key="3">
    <source>
        <dbReference type="Proteomes" id="UP001500840"/>
    </source>
</evidence>
<gene>
    <name evidence="2" type="ORF">GCM10023156_71860</name>
</gene>
<proteinExistence type="predicted"/>